<evidence type="ECO:0000313" key="14">
    <source>
        <dbReference type="Proteomes" id="UP000324194"/>
    </source>
</evidence>
<dbReference type="InterPro" id="IPR029787">
    <property type="entry name" value="Nucleotide_cyclase"/>
</dbReference>
<dbReference type="GO" id="GO:0016301">
    <property type="term" value="F:kinase activity"/>
    <property type="evidence" value="ECO:0007669"/>
    <property type="project" value="UniProtKB-KW"/>
</dbReference>
<dbReference type="FunFam" id="3.30.70.270:FF:000001">
    <property type="entry name" value="Diguanylate cyclase domain protein"/>
    <property type="match status" value="1"/>
</dbReference>
<keyword evidence="9" id="KW-1133">Transmembrane helix</keyword>
<feature type="domain" description="PAC" evidence="11">
    <location>
        <begin position="470"/>
        <end position="522"/>
    </location>
</feature>
<dbReference type="SUPFAM" id="SSF55785">
    <property type="entry name" value="PYP-like sensor domain (PAS domain)"/>
    <property type="match status" value="2"/>
</dbReference>
<dbReference type="Pfam" id="PF21623">
    <property type="entry name" value="HK_sensor_dom_bact"/>
    <property type="match status" value="1"/>
</dbReference>
<keyword evidence="9" id="KW-0812">Transmembrane</keyword>
<proteinExistence type="predicted"/>
<dbReference type="PROSITE" id="PS50112">
    <property type="entry name" value="PAS"/>
    <property type="match status" value="2"/>
</dbReference>
<dbReference type="PROSITE" id="PS50887">
    <property type="entry name" value="GGDEF"/>
    <property type="match status" value="1"/>
</dbReference>
<evidence type="ECO:0000259" key="11">
    <source>
        <dbReference type="PROSITE" id="PS50113"/>
    </source>
</evidence>
<sequence length="820" mass="93260">MDTAGFLNLQFDRMRLMDKLLPLADKQLARSKNDGNRKIILFYFFILFFPFALIVSCIFYGILKIDTRMEMLTLQTRELSQTEVAAHLFEYENRIVTSDLLFLAQVPALKRYADSQNASEKDDFIEAFTTFARQKRIYDNIHYFDNEGLLVAQVHLTDKSSGNHASNTANKENQGIQHIFLKTLPLSEGNIYMSMPSQIELGHALLNTPIIYFATPVFGFAGKKNGILLLHLSGNTLLTDFHKAMKGEHTVYLLNSSGHRLNPSMQDSSDNMPGDTSNFAQKYPGIWSKIKNTGQGSLVTEQGLFTYTTFNPLHDPELNAAQTSAHANLHQTGNSANSLKIVTFIPADKLPNPSLSRYPLIMGIYLGSLLLVSMLATVMAVMIVNRKKVVRALQQSIMEVQDLYENAPCGYHSIDHRGVFLRMNLTELKWLGYMRDEVIGKLKITDILSPSSRDRFEEIFTRFKREGSIQDIEYEMQRKDGSMLMVLLNSTAVYDARGNYIMSRTTVFDNTRRKQMEYALRESEERFRKVMEYAPIGMAIVSLEGKFQRVNLAFCEILGYSRPELEQLTFHAITHPDDLPADLRNVERMLAGKLQFYKTEKRYIRKNGEIIWGQLTATIIRDNITNTPLYFIAQIENIAERKLYHEKIHQLAYHDSLTNLPNRHLLVDRINQSLAHAERNHKSFAVLFLDIDGFKQINDSLGHDAGDELLQTLATRLRHTLRANDTAARLSGDEFVIILADTMRHESIAVIADKILEALGKPAEIRGHVLQVSVSIGIALYPYDGSNAARLIKNADTAMYAAKNAGKNQYQFYRATEMTE</sequence>
<dbReference type="OrthoDB" id="9803824at2"/>
<dbReference type="InterPro" id="IPR052155">
    <property type="entry name" value="Biofilm_reg_signaling"/>
</dbReference>
<keyword evidence="7" id="KW-0067">ATP-binding</keyword>
<feature type="domain" description="GGDEF" evidence="12">
    <location>
        <begin position="682"/>
        <end position="815"/>
    </location>
</feature>
<accession>A0A5E4PJG2</accession>
<feature type="transmembrane region" description="Helical" evidence="9">
    <location>
        <begin position="40"/>
        <end position="63"/>
    </location>
</feature>
<keyword evidence="5" id="KW-0547">Nucleotide-binding</keyword>
<dbReference type="PANTHER" id="PTHR44757">
    <property type="entry name" value="DIGUANYLATE CYCLASE DGCP"/>
    <property type="match status" value="1"/>
</dbReference>
<dbReference type="CDD" id="cd00130">
    <property type="entry name" value="PAS"/>
    <property type="match status" value="2"/>
</dbReference>
<evidence type="ECO:0000313" key="13">
    <source>
        <dbReference type="EMBL" id="VVC76436.1"/>
    </source>
</evidence>
<dbReference type="Proteomes" id="UP000324194">
    <property type="component" value="Chromosome 1"/>
</dbReference>
<evidence type="ECO:0000256" key="4">
    <source>
        <dbReference type="ARBA" id="ARBA00022679"/>
    </source>
</evidence>
<keyword evidence="3" id="KW-0597">Phosphoprotein</keyword>
<organism evidence="13 14">
    <name type="scientific">Aquicella siphonis</name>
    <dbReference type="NCBI Taxonomy" id="254247"/>
    <lineage>
        <taxon>Bacteria</taxon>
        <taxon>Pseudomonadati</taxon>
        <taxon>Pseudomonadota</taxon>
        <taxon>Gammaproteobacteria</taxon>
        <taxon>Legionellales</taxon>
        <taxon>Coxiellaceae</taxon>
        <taxon>Aquicella</taxon>
    </lineage>
</organism>
<dbReference type="InterPro" id="IPR048760">
    <property type="entry name" value="VP0354-like_sensor_dom"/>
</dbReference>
<dbReference type="Gene3D" id="3.30.70.270">
    <property type="match status" value="1"/>
</dbReference>
<dbReference type="SMART" id="SM00267">
    <property type="entry name" value="GGDEF"/>
    <property type="match status" value="1"/>
</dbReference>
<name>A0A5E4PJG2_9COXI</name>
<evidence type="ECO:0000256" key="1">
    <source>
        <dbReference type="ARBA" id="ARBA00001946"/>
    </source>
</evidence>
<evidence type="ECO:0000256" key="8">
    <source>
        <dbReference type="ARBA" id="ARBA00023012"/>
    </source>
</evidence>
<keyword evidence="6" id="KW-0418">Kinase</keyword>
<dbReference type="SUPFAM" id="SSF55073">
    <property type="entry name" value="Nucleotide cyclase"/>
    <property type="match status" value="1"/>
</dbReference>
<evidence type="ECO:0000256" key="3">
    <source>
        <dbReference type="ARBA" id="ARBA00022553"/>
    </source>
</evidence>
<dbReference type="PROSITE" id="PS50113">
    <property type="entry name" value="PAC"/>
    <property type="match status" value="2"/>
</dbReference>
<protein>
    <submittedName>
        <fullName evidence="13">Putative diguanylate cyclase YegE</fullName>
    </submittedName>
</protein>
<dbReference type="InterPro" id="IPR000160">
    <property type="entry name" value="GGDEF_dom"/>
</dbReference>
<dbReference type="Pfam" id="PF00990">
    <property type="entry name" value="GGDEF"/>
    <property type="match status" value="1"/>
</dbReference>
<dbReference type="InterPro" id="IPR043128">
    <property type="entry name" value="Rev_trsase/Diguanyl_cyclase"/>
</dbReference>
<dbReference type="InterPro" id="IPR000700">
    <property type="entry name" value="PAS-assoc_C"/>
</dbReference>
<dbReference type="GO" id="GO:0005524">
    <property type="term" value="F:ATP binding"/>
    <property type="evidence" value="ECO:0007669"/>
    <property type="project" value="UniProtKB-KW"/>
</dbReference>
<dbReference type="InterPro" id="IPR035965">
    <property type="entry name" value="PAS-like_dom_sf"/>
</dbReference>
<dbReference type="InterPro" id="IPR013655">
    <property type="entry name" value="PAS_fold_3"/>
</dbReference>
<dbReference type="Pfam" id="PF13426">
    <property type="entry name" value="PAS_9"/>
    <property type="match status" value="1"/>
</dbReference>
<feature type="domain" description="PAC" evidence="11">
    <location>
        <begin position="597"/>
        <end position="650"/>
    </location>
</feature>
<evidence type="ECO:0000256" key="5">
    <source>
        <dbReference type="ARBA" id="ARBA00022741"/>
    </source>
</evidence>
<evidence type="ECO:0000259" key="12">
    <source>
        <dbReference type="PROSITE" id="PS50887"/>
    </source>
</evidence>
<feature type="domain" description="PAS" evidence="10">
    <location>
        <begin position="396"/>
        <end position="467"/>
    </location>
</feature>
<evidence type="ECO:0000259" key="10">
    <source>
        <dbReference type="PROSITE" id="PS50112"/>
    </source>
</evidence>
<evidence type="ECO:0000256" key="2">
    <source>
        <dbReference type="ARBA" id="ARBA00004370"/>
    </source>
</evidence>
<dbReference type="NCBIfam" id="TIGR00254">
    <property type="entry name" value="GGDEF"/>
    <property type="match status" value="1"/>
</dbReference>
<dbReference type="InterPro" id="IPR029151">
    <property type="entry name" value="Sensor-like_sf"/>
</dbReference>
<dbReference type="GO" id="GO:0000160">
    <property type="term" value="P:phosphorelay signal transduction system"/>
    <property type="evidence" value="ECO:0007669"/>
    <property type="project" value="UniProtKB-KW"/>
</dbReference>
<dbReference type="SMART" id="SM00086">
    <property type="entry name" value="PAC"/>
    <property type="match status" value="2"/>
</dbReference>
<evidence type="ECO:0000256" key="7">
    <source>
        <dbReference type="ARBA" id="ARBA00022840"/>
    </source>
</evidence>
<reference evidence="13 14" key="1">
    <citation type="submission" date="2019-08" db="EMBL/GenBank/DDBJ databases">
        <authorList>
            <person name="Guy L."/>
        </authorList>
    </citation>
    <scope>NUCLEOTIDE SEQUENCE [LARGE SCALE GENOMIC DNA]</scope>
    <source>
        <strain evidence="13 14">SGT-108</strain>
    </source>
</reference>
<gene>
    <name evidence="13" type="primary">yegE_3</name>
    <name evidence="13" type="ORF">AQUSIP_17490</name>
</gene>
<dbReference type="AlphaFoldDB" id="A0A5E4PJG2"/>
<comment type="cofactor">
    <cofactor evidence="1">
        <name>Mg(2+)</name>
        <dbReference type="ChEBI" id="CHEBI:18420"/>
    </cofactor>
</comment>
<keyword evidence="14" id="KW-1185">Reference proteome</keyword>
<dbReference type="Pfam" id="PF08447">
    <property type="entry name" value="PAS_3"/>
    <property type="match status" value="1"/>
</dbReference>
<evidence type="ECO:0000256" key="6">
    <source>
        <dbReference type="ARBA" id="ARBA00022777"/>
    </source>
</evidence>
<feature type="domain" description="PAS" evidence="10">
    <location>
        <begin position="523"/>
        <end position="593"/>
    </location>
</feature>
<dbReference type="InterPro" id="IPR000014">
    <property type="entry name" value="PAS"/>
</dbReference>
<keyword evidence="8" id="KW-0902">Two-component regulatory system</keyword>
<dbReference type="SUPFAM" id="SSF103190">
    <property type="entry name" value="Sensory domain-like"/>
    <property type="match status" value="2"/>
</dbReference>
<dbReference type="InterPro" id="IPR001610">
    <property type="entry name" value="PAC"/>
</dbReference>
<dbReference type="Gene3D" id="3.30.450.20">
    <property type="entry name" value="PAS domain"/>
    <property type="match status" value="4"/>
</dbReference>
<dbReference type="SMART" id="SM00091">
    <property type="entry name" value="PAS"/>
    <property type="match status" value="2"/>
</dbReference>
<keyword evidence="9" id="KW-0472">Membrane</keyword>
<keyword evidence="4" id="KW-0808">Transferase</keyword>
<dbReference type="PANTHER" id="PTHR44757:SF2">
    <property type="entry name" value="BIOFILM ARCHITECTURE MAINTENANCE PROTEIN MBAA"/>
    <property type="match status" value="1"/>
</dbReference>
<dbReference type="NCBIfam" id="TIGR00229">
    <property type="entry name" value="sensory_box"/>
    <property type="match status" value="2"/>
</dbReference>
<feature type="transmembrane region" description="Helical" evidence="9">
    <location>
        <begin position="360"/>
        <end position="384"/>
    </location>
</feature>
<dbReference type="CDD" id="cd01949">
    <property type="entry name" value="GGDEF"/>
    <property type="match status" value="1"/>
</dbReference>
<dbReference type="KEGG" id="asip:AQUSIP_17490"/>
<dbReference type="EMBL" id="LR699119">
    <property type="protein sequence ID" value="VVC76436.1"/>
    <property type="molecule type" value="Genomic_DNA"/>
</dbReference>
<comment type="subcellular location">
    <subcellularLocation>
        <location evidence="2">Membrane</location>
    </subcellularLocation>
</comment>
<evidence type="ECO:0000256" key="9">
    <source>
        <dbReference type="SAM" id="Phobius"/>
    </source>
</evidence>
<dbReference type="GO" id="GO:0016020">
    <property type="term" value="C:membrane"/>
    <property type="evidence" value="ECO:0007669"/>
    <property type="project" value="UniProtKB-SubCell"/>
</dbReference>